<proteinExistence type="predicted"/>
<organism evidence="1">
    <name type="scientific">Blastocystis hominis</name>
    <dbReference type="NCBI Taxonomy" id="12968"/>
    <lineage>
        <taxon>Eukaryota</taxon>
        <taxon>Sar</taxon>
        <taxon>Stramenopiles</taxon>
        <taxon>Bigyra</taxon>
        <taxon>Opalozoa</taxon>
        <taxon>Opalinata</taxon>
        <taxon>Blastocystidae</taxon>
        <taxon>Blastocystis</taxon>
    </lineage>
</organism>
<reference evidence="1" key="1">
    <citation type="submission" date="2010-02" db="EMBL/GenBank/DDBJ databases">
        <title>Sequencing and annotation of the Blastocystis hominis genome.</title>
        <authorList>
            <person name="Wincker P."/>
        </authorList>
    </citation>
    <scope>NUCLEOTIDE SEQUENCE</scope>
    <source>
        <strain evidence="1">Singapore isolate B</strain>
    </source>
</reference>
<dbReference type="InterPro" id="IPR027409">
    <property type="entry name" value="GroEL-like_apical_dom_sf"/>
</dbReference>
<dbReference type="AlphaFoldDB" id="D8M0J3"/>
<accession>D8M0J3</accession>
<dbReference type="RefSeq" id="XP_012895630.1">
    <property type="nucleotide sequence ID" value="XM_013040176.1"/>
</dbReference>
<keyword evidence="2" id="KW-1185">Reference proteome</keyword>
<dbReference type="PANTHER" id="PTHR45748">
    <property type="entry name" value="1-PHOSPHATIDYLINOSITOL 3-PHOSPHATE 5-KINASE-RELATED"/>
    <property type="match status" value="1"/>
</dbReference>
<dbReference type="GeneID" id="24918958"/>
<name>D8M0J3_BLAHO</name>
<dbReference type="OrthoDB" id="660555at2759"/>
<dbReference type="EMBL" id="FN668643">
    <property type="protein sequence ID" value="CBK21582.2"/>
    <property type="molecule type" value="Genomic_DNA"/>
</dbReference>
<dbReference type="SUPFAM" id="SSF52029">
    <property type="entry name" value="GroEL apical domain-like"/>
    <property type="match status" value="1"/>
</dbReference>
<gene>
    <name evidence="1" type="ORF">GSBLH_T00001727001</name>
</gene>
<dbReference type="Gene3D" id="3.50.7.10">
    <property type="entry name" value="GroEL"/>
    <property type="match status" value="1"/>
</dbReference>
<dbReference type="Proteomes" id="UP000008312">
    <property type="component" value="Unassembled WGS sequence"/>
</dbReference>
<evidence type="ECO:0000313" key="2">
    <source>
        <dbReference type="Proteomes" id="UP000008312"/>
    </source>
</evidence>
<sequence length="180" mass="20497">MMAKQIVEESEVFSPHEQEWTQILLRLSRVVADNLTEDSEEGFHLFSPSMLPTFQTDSPVSGSKLELLHMDSNSFRTERDVSPFSNADLMLSPSSEVGMERWGGSISSLKDVMNVVCIEGGAPEQSMFVDGYMMKKNLAHKQMKRRIVMPRILLIACPIEYYKLKNQYASLETLLTQEQE</sequence>
<evidence type="ECO:0000313" key="1">
    <source>
        <dbReference type="EMBL" id="CBK21582.2"/>
    </source>
</evidence>
<dbReference type="InParanoid" id="D8M0J3"/>
<protein>
    <submittedName>
        <fullName evidence="1">Uncharacterized protein</fullName>
    </submittedName>
</protein>